<dbReference type="PROSITE" id="PS51257">
    <property type="entry name" value="PROKAR_LIPOPROTEIN"/>
    <property type="match status" value="1"/>
</dbReference>
<accession>A0ABS9UY06</accession>
<feature type="compositionally biased region" description="Low complexity" evidence="1">
    <location>
        <begin position="352"/>
        <end position="362"/>
    </location>
</feature>
<feature type="compositionally biased region" description="Polar residues" evidence="1">
    <location>
        <begin position="390"/>
        <end position="420"/>
    </location>
</feature>
<dbReference type="EMBL" id="JAKZGP010000011">
    <property type="protein sequence ID" value="MCH7409056.1"/>
    <property type="molecule type" value="Genomic_DNA"/>
</dbReference>
<keyword evidence="4" id="KW-1185">Reference proteome</keyword>
<dbReference type="Proteomes" id="UP001165489">
    <property type="component" value="Unassembled WGS sequence"/>
</dbReference>
<comment type="caution">
    <text evidence="3">The sequence shown here is derived from an EMBL/GenBank/DDBJ whole genome shotgun (WGS) entry which is preliminary data.</text>
</comment>
<feature type="region of interest" description="Disordered" evidence="1">
    <location>
        <begin position="255"/>
        <end position="454"/>
    </location>
</feature>
<dbReference type="RefSeq" id="WP_241347414.1">
    <property type="nucleotide sequence ID" value="NZ_JAKZGP010000011.1"/>
</dbReference>
<gene>
    <name evidence="3" type="ORF">MM239_06600</name>
</gene>
<protein>
    <submittedName>
        <fullName evidence="3">Uncharacterized protein</fullName>
    </submittedName>
</protein>
<sequence>MKRFNTFLTLGASAIVALSSCSTSYNAMQGESDDLYFMASDARLATEFAVNNNNAQNFRALSETSSDQFEQENFSARNVNPEYIAKYQADSNVNNDEAVYFDDNQVAAGGDPNINVYNNYYSNAGGNFNTFGGPMMSPWMMGGFSPWGMGMGMYDPFWGPGFGMGMMPGMGFGFRPGFNMSIGFGFGGGFGWGNPWMMRRGFGMGGFYDPFFDPFWPGMGFAGGGWGWGAPGWGWGGRPIYVIPGNEFGNRQIVRGARPTRGSSLAATGARSRTSNVAAAPSSSRAAARRDATGTSRTGTSVANSSRNSRADFGRSQNDYYNNSRAGSTATTRSAAPSSRNTRSAVMDRGASRVGSSSAAPSYRNAAPSNTRSRVGSTAAPSRSTASPSYNNSRSTAPSRNTYSQPARTSTPSRSTYSAPSRSTGGSVGGGSVGGGSRGGGASSGGSSRGGRGG</sequence>
<feature type="compositionally biased region" description="Gly residues" evidence="1">
    <location>
        <begin position="426"/>
        <end position="454"/>
    </location>
</feature>
<proteinExistence type="predicted"/>
<reference evidence="3" key="1">
    <citation type="submission" date="2022-03" db="EMBL/GenBank/DDBJ databases">
        <title>De novo assembled genomes of Belliella spp. (Cyclobacteriaceae) strains.</title>
        <authorList>
            <person name="Szabo A."/>
            <person name="Korponai K."/>
            <person name="Felfoldi T."/>
        </authorList>
    </citation>
    <scope>NUCLEOTIDE SEQUENCE</scope>
    <source>
        <strain evidence="3">DSM 111904</strain>
    </source>
</reference>
<evidence type="ECO:0000313" key="3">
    <source>
        <dbReference type="EMBL" id="MCH7409056.1"/>
    </source>
</evidence>
<feature type="compositionally biased region" description="Polar residues" evidence="1">
    <location>
        <begin position="367"/>
        <end position="376"/>
    </location>
</feature>
<feature type="compositionally biased region" description="Low complexity" evidence="1">
    <location>
        <begin position="324"/>
        <end position="345"/>
    </location>
</feature>
<feature type="signal peptide" evidence="2">
    <location>
        <begin position="1"/>
        <end position="27"/>
    </location>
</feature>
<evidence type="ECO:0000256" key="1">
    <source>
        <dbReference type="SAM" id="MobiDB-lite"/>
    </source>
</evidence>
<feature type="compositionally biased region" description="Low complexity" evidence="1">
    <location>
        <begin position="377"/>
        <end position="389"/>
    </location>
</feature>
<keyword evidence="2" id="KW-0732">Signal</keyword>
<organism evidence="3 4">
    <name type="scientific">Belliella filtrata</name>
    <dbReference type="NCBI Taxonomy" id="2923435"/>
    <lineage>
        <taxon>Bacteria</taxon>
        <taxon>Pseudomonadati</taxon>
        <taxon>Bacteroidota</taxon>
        <taxon>Cytophagia</taxon>
        <taxon>Cytophagales</taxon>
        <taxon>Cyclobacteriaceae</taxon>
        <taxon>Belliella</taxon>
    </lineage>
</organism>
<evidence type="ECO:0000313" key="4">
    <source>
        <dbReference type="Proteomes" id="UP001165489"/>
    </source>
</evidence>
<name>A0ABS9UY06_9BACT</name>
<evidence type="ECO:0000256" key="2">
    <source>
        <dbReference type="SAM" id="SignalP"/>
    </source>
</evidence>
<feature type="chain" id="PRO_5045212579" evidence="2">
    <location>
        <begin position="28"/>
        <end position="454"/>
    </location>
</feature>
<feature type="compositionally biased region" description="Polar residues" evidence="1">
    <location>
        <begin position="261"/>
        <end position="277"/>
    </location>
</feature>